<name>A0AAU8FSU2_9BACT</name>
<dbReference type="RefSeq" id="WP_353721850.1">
    <property type="nucleotide sequence ID" value="NZ_CP159289.1"/>
</dbReference>
<gene>
    <name evidence="2" type="ORF">ABV298_09245</name>
</gene>
<proteinExistence type="predicted"/>
<feature type="signal peptide" evidence="1">
    <location>
        <begin position="1"/>
        <end position="16"/>
    </location>
</feature>
<protein>
    <submittedName>
        <fullName evidence="2">Uncharacterized protein</fullName>
    </submittedName>
</protein>
<reference evidence="2" key="1">
    <citation type="submission" date="2024-06" db="EMBL/GenBank/DDBJ databases">
        <title>Sequencing and assembly of the genome of Dyadobacter sp. strain 676, a symbiont of Cyamopsis tetragonoloba.</title>
        <authorList>
            <person name="Guro P."/>
            <person name="Sazanova A."/>
            <person name="Kuznetsova I."/>
            <person name="Belimov A."/>
            <person name="Safronova V."/>
        </authorList>
    </citation>
    <scope>NUCLEOTIDE SEQUENCE</scope>
    <source>
        <strain evidence="2">676</strain>
    </source>
</reference>
<dbReference type="PROSITE" id="PS51257">
    <property type="entry name" value="PROKAR_LIPOPROTEIN"/>
    <property type="match status" value="1"/>
</dbReference>
<feature type="chain" id="PRO_5043728435" evidence="1">
    <location>
        <begin position="17"/>
        <end position="139"/>
    </location>
</feature>
<dbReference type="EMBL" id="CP159289">
    <property type="protein sequence ID" value="XCH26559.1"/>
    <property type="molecule type" value="Genomic_DNA"/>
</dbReference>
<organism evidence="2">
    <name type="scientific">Dyadobacter sp. 676</name>
    <dbReference type="NCBI Taxonomy" id="3088362"/>
    <lineage>
        <taxon>Bacteria</taxon>
        <taxon>Pseudomonadati</taxon>
        <taxon>Bacteroidota</taxon>
        <taxon>Cytophagia</taxon>
        <taxon>Cytophagales</taxon>
        <taxon>Spirosomataceae</taxon>
        <taxon>Dyadobacter</taxon>
    </lineage>
</organism>
<evidence type="ECO:0000313" key="2">
    <source>
        <dbReference type="EMBL" id="XCH26559.1"/>
    </source>
</evidence>
<accession>A0AAU8FSU2</accession>
<dbReference type="AlphaFoldDB" id="A0AAU8FSU2"/>
<keyword evidence="1" id="KW-0732">Signal</keyword>
<evidence type="ECO:0000256" key="1">
    <source>
        <dbReference type="SAM" id="SignalP"/>
    </source>
</evidence>
<sequence>MTKRAFVLFFWLAQFAVSLLIGQQGAVACKIDLGTDTFSPYQVEEKPGTGHFVLIDDTVCKNETVVRADEFEWKEALSDLLSHRHSTYRFLTLVAQATPQYEITRIPKVIRESVQLLPVSNGETTLPDYYSFLHRLCPF</sequence>